<feature type="transmembrane region" description="Helical" evidence="4">
    <location>
        <begin position="281"/>
        <end position="298"/>
    </location>
</feature>
<feature type="transmembrane region" description="Helical" evidence="4">
    <location>
        <begin position="245"/>
        <end position="269"/>
    </location>
</feature>
<keyword evidence="2 4" id="KW-1133">Transmembrane helix</keyword>
<dbReference type="InterPro" id="IPR020846">
    <property type="entry name" value="MFS_dom"/>
</dbReference>
<dbReference type="InterPro" id="IPR036259">
    <property type="entry name" value="MFS_trans_sf"/>
</dbReference>
<evidence type="ECO:0000256" key="1">
    <source>
        <dbReference type="ARBA" id="ARBA00022692"/>
    </source>
</evidence>
<feature type="transmembrane region" description="Helical" evidence="4">
    <location>
        <begin position="371"/>
        <end position="388"/>
    </location>
</feature>
<feature type="transmembrane region" description="Helical" evidence="4">
    <location>
        <begin position="37"/>
        <end position="57"/>
    </location>
</feature>
<name>A0A0G0D8T2_9BACT</name>
<dbReference type="STRING" id="1618434.UR52_C0005G0004"/>
<dbReference type="PANTHER" id="PTHR23518">
    <property type="entry name" value="C-METHYLTRANSFERASE"/>
    <property type="match status" value="1"/>
</dbReference>
<comment type="caution">
    <text evidence="6">The sequence shown here is derived from an EMBL/GenBank/DDBJ whole genome shotgun (WGS) entry which is preliminary data.</text>
</comment>
<dbReference type="AlphaFoldDB" id="A0A0G0D8T2"/>
<evidence type="ECO:0000256" key="3">
    <source>
        <dbReference type="ARBA" id="ARBA00023136"/>
    </source>
</evidence>
<feature type="transmembrane region" description="Helical" evidence="4">
    <location>
        <begin position="304"/>
        <end position="327"/>
    </location>
</feature>
<evidence type="ECO:0000256" key="2">
    <source>
        <dbReference type="ARBA" id="ARBA00022989"/>
    </source>
</evidence>
<dbReference type="InterPro" id="IPR011701">
    <property type="entry name" value="MFS"/>
</dbReference>
<feature type="transmembrane region" description="Helical" evidence="4">
    <location>
        <begin position="217"/>
        <end position="239"/>
    </location>
</feature>
<gene>
    <name evidence="6" type="ORF">UR52_C0005G0004</name>
</gene>
<dbReference type="EMBL" id="LBPN01000005">
    <property type="protein sequence ID" value="KKP59680.1"/>
    <property type="molecule type" value="Genomic_DNA"/>
</dbReference>
<dbReference type="SUPFAM" id="SSF103473">
    <property type="entry name" value="MFS general substrate transporter"/>
    <property type="match status" value="1"/>
</dbReference>
<reference evidence="6 7" key="1">
    <citation type="journal article" date="2015" name="Nature">
        <title>rRNA introns, odd ribosomes, and small enigmatic genomes across a large radiation of phyla.</title>
        <authorList>
            <person name="Brown C.T."/>
            <person name="Hug L.A."/>
            <person name="Thomas B.C."/>
            <person name="Sharon I."/>
            <person name="Castelle C.J."/>
            <person name="Singh A."/>
            <person name="Wilkins M.J."/>
            <person name="Williams K.H."/>
            <person name="Banfield J.F."/>
        </authorList>
    </citation>
    <scope>NUCLEOTIDE SEQUENCE [LARGE SCALE GENOMIC DNA]</scope>
</reference>
<feature type="transmembrane region" description="Helical" evidence="4">
    <location>
        <begin position="171"/>
        <end position="191"/>
    </location>
</feature>
<accession>A0A0G0D8T2</accession>
<dbReference type="Pfam" id="PF07690">
    <property type="entry name" value="MFS_1"/>
    <property type="match status" value="1"/>
</dbReference>
<dbReference type="CDD" id="cd17370">
    <property type="entry name" value="MFS_MJ1317_like"/>
    <property type="match status" value="1"/>
</dbReference>
<organism evidence="6 7">
    <name type="scientific">Candidatus Gottesmanbacteria bacterium GW2011_GWA1_34_13</name>
    <dbReference type="NCBI Taxonomy" id="1618434"/>
    <lineage>
        <taxon>Bacteria</taxon>
        <taxon>Candidatus Gottesmaniibacteriota</taxon>
    </lineage>
</organism>
<feature type="transmembrane region" description="Helical" evidence="4">
    <location>
        <begin position="339"/>
        <end position="365"/>
    </location>
</feature>
<dbReference type="GO" id="GO:0022857">
    <property type="term" value="F:transmembrane transporter activity"/>
    <property type="evidence" value="ECO:0007669"/>
    <property type="project" value="InterPro"/>
</dbReference>
<dbReference type="PROSITE" id="PS50850">
    <property type="entry name" value="MFS"/>
    <property type="match status" value="1"/>
</dbReference>
<feature type="transmembrane region" description="Helical" evidence="4">
    <location>
        <begin position="145"/>
        <end position="165"/>
    </location>
</feature>
<evidence type="ECO:0000313" key="6">
    <source>
        <dbReference type="EMBL" id="KKP59680.1"/>
    </source>
</evidence>
<keyword evidence="3 4" id="KW-0472">Membrane</keyword>
<keyword evidence="1 4" id="KW-0812">Transmembrane</keyword>
<evidence type="ECO:0000313" key="7">
    <source>
        <dbReference type="Proteomes" id="UP000034176"/>
    </source>
</evidence>
<feature type="domain" description="Major facilitator superfamily (MFS) profile" evidence="5">
    <location>
        <begin position="13"/>
        <end position="393"/>
    </location>
</feature>
<evidence type="ECO:0000259" key="5">
    <source>
        <dbReference type="PROSITE" id="PS50850"/>
    </source>
</evidence>
<evidence type="ECO:0000256" key="4">
    <source>
        <dbReference type="SAM" id="Phobius"/>
    </source>
</evidence>
<dbReference type="PANTHER" id="PTHR23518:SF2">
    <property type="entry name" value="MAJOR FACILITATOR SUPERFAMILY TRANSPORTER"/>
    <property type="match status" value="1"/>
</dbReference>
<sequence length="394" mass="43863">MTLVIMFKRIPKNVFLLGLVSFFNDTASEMIYPIVPIFLTTVLGVPVAIVGLIEGIAEGTASIGKFIFGYISDYLQKRKPFVVTGYSFGAISKILIGLSYTWPLVLFARFIDRIGKGLRTAPRDSILLENATPQNKGFIFGFHRAFDSMGAVVGPLLALILLMIFKENMRTVFFIAAIPAVIGVILLIIFVQEKKKEAIEEKREFVKLSWKNISPKLRLFLIINFIFALGNSSDAFILLQAKNLGLTTTLVVLVYVLYNIVQTIFATPIGQLADKIGARRVFAGGLLIFAFVYFLFGINQNPFWLWFIFPIYGLYIAATDGVAKAYISEFITKKESATFFGLQQTLIAIAGFLASFIGGVLWSSINPAATFYYGSMMAIISFIVLFSFKNKYSI</sequence>
<protein>
    <submittedName>
        <fullName evidence="6">Major facilitator superfamily</fullName>
    </submittedName>
</protein>
<dbReference type="Gene3D" id="1.20.1250.20">
    <property type="entry name" value="MFS general substrate transporter like domains"/>
    <property type="match status" value="2"/>
</dbReference>
<proteinExistence type="predicted"/>
<dbReference type="Proteomes" id="UP000034176">
    <property type="component" value="Unassembled WGS sequence"/>
</dbReference>